<keyword evidence="3" id="KW-1185">Reference proteome</keyword>
<evidence type="ECO:0000256" key="1">
    <source>
        <dbReference type="SAM" id="MobiDB-lite"/>
    </source>
</evidence>
<comment type="caution">
    <text evidence="2">The sequence shown here is derived from an EMBL/GenBank/DDBJ whole genome shotgun (WGS) entry which is preliminary data.</text>
</comment>
<proteinExistence type="predicted"/>
<protein>
    <submittedName>
        <fullName evidence="2">Uncharacterized protein</fullName>
    </submittedName>
</protein>
<organism evidence="2 3">
    <name type="scientific">Streptomyces coeruleofuscus</name>
    <dbReference type="NCBI Taxonomy" id="66879"/>
    <lineage>
        <taxon>Bacteria</taxon>
        <taxon>Bacillati</taxon>
        <taxon>Actinomycetota</taxon>
        <taxon>Actinomycetes</taxon>
        <taxon>Kitasatosporales</taxon>
        <taxon>Streptomycetaceae</taxon>
        <taxon>Streptomyces</taxon>
    </lineage>
</organism>
<accession>A0ABN3INC4</accession>
<dbReference type="EMBL" id="BAAASE010000006">
    <property type="protein sequence ID" value="GAA2408506.1"/>
    <property type="molecule type" value="Genomic_DNA"/>
</dbReference>
<name>A0ABN3INC4_9ACTN</name>
<feature type="compositionally biased region" description="Basic and acidic residues" evidence="1">
    <location>
        <begin position="78"/>
        <end position="91"/>
    </location>
</feature>
<feature type="compositionally biased region" description="Low complexity" evidence="1">
    <location>
        <begin position="65"/>
        <end position="77"/>
    </location>
</feature>
<reference evidence="2 3" key="1">
    <citation type="journal article" date="2019" name="Int. J. Syst. Evol. Microbiol.">
        <title>The Global Catalogue of Microorganisms (GCM) 10K type strain sequencing project: providing services to taxonomists for standard genome sequencing and annotation.</title>
        <authorList>
            <consortium name="The Broad Institute Genomics Platform"/>
            <consortium name="The Broad Institute Genome Sequencing Center for Infectious Disease"/>
            <person name="Wu L."/>
            <person name="Ma J."/>
        </authorList>
    </citation>
    <scope>NUCLEOTIDE SEQUENCE [LARGE SCALE GENOMIC DNA]</scope>
    <source>
        <strain evidence="2 3">JCM 4358</strain>
    </source>
</reference>
<gene>
    <name evidence="2" type="ORF">GCM10010255_50370</name>
</gene>
<dbReference type="Proteomes" id="UP001499986">
    <property type="component" value="Unassembled WGS sequence"/>
</dbReference>
<evidence type="ECO:0000313" key="2">
    <source>
        <dbReference type="EMBL" id="GAA2408506.1"/>
    </source>
</evidence>
<evidence type="ECO:0000313" key="3">
    <source>
        <dbReference type="Proteomes" id="UP001499986"/>
    </source>
</evidence>
<feature type="region of interest" description="Disordered" evidence="1">
    <location>
        <begin position="65"/>
        <end position="91"/>
    </location>
</feature>
<sequence>MGRGAGVRPRAVPRDWSPAPWAEGRVVALVPEAQVPVGPVAASAPEAQVPVAASAPEAQVPVGPVAASAPGAQAPAGARREGCPCRGREREGHRCPWAAPVRVALVSLVPVVLACQEVPVRCSAGSRAEGAEQGEGRAP</sequence>